<dbReference type="SMART" id="SM00829">
    <property type="entry name" value="PKS_ER"/>
    <property type="match status" value="1"/>
</dbReference>
<dbReference type="InterPro" id="IPR013154">
    <property type="entry name" value="ADH-like_N"/>
</dbReference>
<sequence length="336" mass="36496">MKGKSIFVEADGGFDKVSVEETETISPGDSEILVRLHANSLNYHDYAVVKGLWPASEKRIPMADGAGEVIEVGPNVTEFKVGDSVVSTFFPSWLNGEPVVDGFSTVPGDGVDGYAREYVTAKTEAFTKSPSGWSHTESATLTTAALTAWRALFDFNQLKAGDTVLLQGTGGVSIFALQFAKMAGAKVIATSSSDQKLTRLKELGADHVINYKKEPKWGFLARELNDGKGVDHVVEIGGAETLEQSLNAVRIAGQISLIGILSGQTCDINIVKTFVKQVRLQGVLVGSRVHQQEMIKAIEVNQLKPIIDRTFALKDIVKAFEYQETNQHFGKICLEF</sequence>
<dbReference type="GO" id="GO:0016491">
    <property type="term" value="F:oxidoreductase activity"/>
    <property type="evidence" value="ECO:0007669"/>
    <property type="project" value="InterPro"/>
</dbReference>
<dbReference type="InterPro" id="IPR011032">
    <property type="entry name" value="GroES-like_sf"/>
</dbReference>
<feature type="domain" description="Enoyl reductase (ER)" evidence="1">
    <location>
        <begin position="12"/>
        <end position="334"/>
    </location>
</feature>
<dbReference type="PANTHER" id="PTHR45033:SF2">
    <property type="entry name" value="ZINC-TYPE ALCOHOL DEHYDROGENASE-LIKE PROTEIN C1773.06C"/>
    <property type="match status" value="1"/>
</dbReference>
<dbReference type="Gene3D" id="3.40.50.720">
    <property type="entry name" value="NAD(P)-binding Rossmann-like Domain"/>
    <property type="match status" value="1"/>
</dbReference>
<dbReference type="CDD" id="cd08276">
    <property type="entry name" value="MDR7"/>
    <property type="match status" value="1"/>
</dbReference>
<comment type="caution">
    <text evidence="2">The sequence shown here is derived from an EMBL/GenBank/DDBJ whole genome shotgun (WGS) entry which is preliminary data.</text>
</comment>
<proteinExistence type="predicted"/>
<dbReference type="AlphaFoldDB" id="A0A2T4CY17"/>
<accession>A0A2T4CY17</accession>
<dbReference type="Pfam" id="PF00107">
    <property type="entry name" value="ADH_zinc_N"/>
    <property type="match status" value="1"/>
</dbReference>
<dbReference type="EMBL" id="PYVN01000018">
    <property type="protein sequence ID" value="PTB86408.1"/>
    <property type="molecule type" value="Genomic_DNA"/>
</dbReference>
<reference evidence="2" key="1">
    <citation type="submission" date="2018-03" db="EMBL/GenBank/DDBJ databases">
        <title>Cross-interface Injection: A General Nanoliter Liquid Handling Method Applied to Single Cells Genome Amplification Automated Nanoliter Liquid Handling Applied to Single Cell Multiple Displacement Amplification.</title>
        <authorList>
            <person name="Yun J."/>
            <person name="Xu P."/>
            <person name="Xu J."/>
            <person name="Dai X."/>
            <person name="Wang Y."/>
            <person name="Zheng X."/>
            <person name="Cao C."/>
            <person name="Yi Q."/>
            <person name="Zhu Y."/>
            <person name="Wang L."/>
            <person name="Dong Z."/>
            <person name="Huang Y."/>
            <person name="Huang L."/>
            <person name="Du W."/>
        </authorList>
    </citation>
    <scope>NUCLEOTIDE SEQUENCE [LARGE SCALE GENOMIC DNA]</scope>
    <source>
        <strain evidence="2">Z-D3-2</strain>
    </source>
</reference>
<evidence type="ECO:0000313" key="2">
    <source>
        <dbReference type="EMBL" id="PTB86408.1"/>
    </source>
</evidence>
<name>A0A2T4CY17_9GAMM</name>
<dbReference type="SUPFAM" id="SSF51735">
    <property type="entry name" value="NAD(P)-binding Rossmann-fold domains"/>
    <property type="match status" value="1"/>
</dbReference>
<dbReference type="Gene3D" id="3.90.180.10">
    <property type="entry name" value="Medium-chain alcohol dehydrogenases, catalytic domain"/>
    <property type="match status" value="1"/>
</dbReference>
<dbReference type="InterPro" id="IPR036291">
    <property type="entry name" value="NAD(P)-bd_dom_sf"/>
</dbReference>
<evidence type="ECO:0000259" key="1">
    <source>
        <dbReference type="SMART" id="SM00829"/>
    </source>
</evidence>
<dbReference type="InterPro" id="IPR013149">
    <property type="entry name" value="ADH-like_C"/>
</dbReference>
<dbReference type="PANTHER" id="PTHR45033">
    <property type="match status" value="1"/>
</dbReference>
<organism evidence="2">
    <name type="scientific">Pseudidiomarina aestuarii</name>
    <dbReference type="NCBI Taxonomy" id="624146"/>
    <lineage>
        <taxon>Bacteria</taxon>
        <taxon>Pseudomonadati</taxon>
        <taxon>Pseudomonadota</taxon>
        <taxon>Gammaproteobacteria</taxon>
        <taxon>Alteromonadales</taxon>
        <taxon>Idiomarinaceae</taxon>
        <taxon>Pseudidiomarina</taxon>
    </lineage>
</organism>
<dbReference type="Pfam" id="PF08240">
    <property type="entry name" value="ADH_N"/>
    <property type="match status" value="1"/>
</dbReference>
<dbReference type="SUPFAM" id="SSF50129">
    <property type="entry name" value="GroES-like"/>
    <property type="match status" value="1"/>
</dbReference>
<gene>
    <name evidence="2" type="ORF">C9940_02505</name>
</gene>
<dbReference type="InterPro" id="IPR020843">
    <property type="entry name" value="ER"/>
</dbReference>
<dbReference type="InterPro" id="IPR052711">
    <property type="entry name" value="Zinc_ADH-like"/>
</dbReference>
<protein>
    <submittedName>
        <fullName evidence="2">Alcohol dehydrogenase</fullName>
    </submittedName>
</protein>